<evidence type="ECO:0000256" key="1">
    <source>
        <dbReference type="ARBA" id="ARBA00001968"/>
    </source>
</evidence>
<dbReference type="Gene3D" id="3.40.718.10">
    <property type="entry name" value="Isopropylmalate Dehydrogenase"/>
    <property type="match status" value="1"/>
</dbReference>
<dbReference type="EMBL" id="AP014924">
    <property type="protein sequence ID" value="BAS27940.1"/>
    <property type="molecule type" value="Genomic_DNA"/>
</dbReference>
<dbReference type="KEGG" id="lpil:LIP_2099"/>
<dbReference type="OrthoDB" id="9801783at2"/>
<dbReference type="PANTHER" id="PTHR30004">
    <property type="entry name" value="4-HYDROXYTHREONINE-4-PHOSPHATE DEHYDROGENASE"/>
    <property type="match status" value="1"/>
</dbReference>
<keyword evidence="5" id="KW-0520">NAD</keyword>
<dbReference type="GO" id="GO:0046872">
    <property type="term" value="F:metal ion binding"/>
    <property type="evidence" value="ECO:0007669"/>
    <property type="project" value="UniProtKB-KW"/>
</dbReference>
<keyword evidence="4" id="KW-0560">Oxidoreductase</keyword>
<dbReference type="PATRIC" id="fig|1555112.3.peg.2140"/>
<dbReference type="Proteomes" id="UP000065807">
    <property type="component" value="Chromosome"/>
</dbReference>
<dbReference type="STRING" id="1555112.LIP_2099"/>
<reference evidence="7" key="1">
    <citation type="submission" date="2015-07" db="EMBL/GenBank/DDBJ databases">
        <title>Complete genome sequence and phylogenetic analysis of Limnochorda pilosa.</title>
        <authorList>
            <person name="Watanabe M."/>
            <person name="Kojima H."/>
            <person name="Fukui M."/>
        </authorList>
    </citation>
    <scope>NUCLEOTIDE SEQUENCE [LARGE SCALE GENOMIC DNA]</scope>
    <source>
        <strain evidence="7">HC45</strain>
    </source>
</reference>
<dbReference type="NCBIfam" id="TIGR00557">
    <property type="entry name" value="pdxA"/>
    <property type="match status" value="1"/>
</dbReference>
<accession>A0A0K2SLF7</accession>
<dbReference type="Pfam" id="PF04166">
    <property type="entry name" value="PdxA"/>
    <property type="match status" value="1"/>
</dbReference>
<evidence type="ECO:0000256" key="5">
    <source>
        <dbReference type="ARBA" id="ARBA00023027"/>
    </source>
</evidence>
<evidence type="ECO:0000256" key="4">
    <source>
        <dbReference type="ARBA" id="ARBA00023002"/>
    </source>
</evidence>
<organism evidence="6 7">
    <name type="scientific">Limnochorda pilosa</name>
    <dbReference type="NCBI Taxonomy" id="1555112"/>
    <lineage>
        <taxon>Bacteria</taxon>
        <taxon>Bacillati</taxon>
        <taxon>Bacillota</taxon>
        <taxon>Limnochordia</taxon>
        <taxon>Limnochordales</taxon>
        <taxon>Limnochordaceae</taxon>
        <taxon>Limnochorda</taxon>
    </lineage>
</organism>
<proteinExistence type="inferred from homology"/>
<dbReference type="GO" id="GO:0051287">
    <property type="term" value="F:NAD binding"/>
    <property type="evidence" value="ECO:0007669"/>
    <property type="project" value="InterPro"/>
</dbReference>
<comment type="similarity">
    <text evidence="2">Belongs to the PdxA family. PdxA2 subfamily.</text>
</comment>
<evidence type="ECO:0000256" key="2">
    <source>
        <dbReference type="ARBA" id="ARBA00009464"/>
    </source>
</evidence>
<dbReference type="InterPro" id="IPR005255">
    <property type="entry name" value="PdxA_fam"/>
</dbReference>
<name>A0A0K2SLF7_LIMPI</name>
<dbReference type="GO" id="GO:0016491">
    <property type="term" value="F:oxidoreductase activity"/>
    <property type="evidence" value="ECO:0007669"/>
    <property type="project" value="UniProtKB-KW"/>
</dbReference>
<dbReference type="AlphaFoldDB" id="A0A0K2SLF7"/>
<keyword evidence="7" id="KW-1185">Reference proteome</keyword>
<evidence type="ECO:0000313" key="7">
    <source>
        <dbReference type="Proteomes" id="UP000065807"/>
    </source>
</evidence>
<gene>
    <name evidence="6" type="ORF">LIP_2099</name>
</gene>
<sequence length="339" mass="35989">MRRARPRVAITLGDPAGVGPEVTLKAISRPEVLQACRPVIVGDGGVLTRAQRTLRGGEGPAGTLELPEGVELVDLGNVPPEAHRWGERSAVAGRAGAEYVEHAVQMALAGHVAAVVTAPLNKEALRLAEIPYPGHTEMLAALTGAAEYAMMLAGPTLRVIHVSTHVSLEEAIRRVRAPRILSVIRLADRVLRREGIMRPRVAVAGLNPHAGEHGLFGGQDEQEIRPAVEAAWREGIDATGPHPPDTVFWHAQQGRFDIVVAMYHDQGHIPAKLAGFDRSVNVTVGLPIIRTSVDHGTAFDIAGTGVASDASMVQAILYAVRLAMGTGGAKRRTAKDVDP</sequence>
<dbReference type="PANTHER" id="PTHR30004:SF6">
    <property type="entry name" value="D-THREONATE 4-PHOSPHATE DEHYDROGENASE"/>
    <property type="match status" value="1"/>
</dbReference>
<reference evidence="7" key="2">
    <citation type="journal article" date="2016" name="Int. J. Syst. Evol. Microbiol.">
        <title>Complete genome sequence and cell structure of Limnochorda pilosa, a Gram-negative spore-former within the phylum Firmicutes.</title>
        <authorList>
            <person name="Watanabe M."/>
            <person name="Kojima H."/>
            <person name="Fukui M."/>
        </authorList>
    </citation>
    <scope>NUCLEOTIDE SEQUENCE [LARGE SCALE GENOMIC DNA]</scope>
    <source>
        <strain evidence="7">HC45</strain>
    </source>
</reference>
<dbReference type="RefSeq" id="WP_068141856.1">
    <property type="nucleotide sequence ID" value="NZ_AP014924.1"/>
</dbReference>
<dbReference type="SUPFAM" id="SSF53659">
    <property type="entry name" value="Isocitrate/Isopropylmalate dehydrogenase-like"/>
    <property type="match status" value="1"/>
</dbReference>
<keyword evidence="3" id="KW-0479">Metal-binding</keyword>
<protein>
    <submittedName>
        <fullName evidence="6">4-hydroxythreonine-4-phosphate dehydrogenase</fullName>
    </submittedName>
</protein>
<comment type="cofactor">
    <cofactor evidence="1">
        <name>a divalent metal cation</name>
        <dbReference type="ChEBI" id="CHEBI:60240"/>
    </cofactor>
</comment>
<evidence type="ECO:0000313" key="6">
    <source>
        <dbReference type="EMBL" id="BAS27940.1"/>
    </source>
</evidence>
<evidence type="ECO:0000256" key="3">
    <source>
        <dbReference type="ARBA" id="ARBA00022723"/>
    </source>
</evidence>